<evidence type="ECO:0000313" key="1">
    <source>
        <dbReference type="EMBL" id="KEQ00602.1"/>
    </source>
</evidence>
<sequence length="31" mass="3456">MSGLLVVYSAGHAEYKLSVAFESFLYNESDK</sequence>
<name>A0A074V9P8_9NEIS</name>
<gene>
    <name evidence="1" type="ORF">SASC598J21_016240</name>
</gene>
<dbReference type="AlphaFoldDB" id="A0A074V9P8"/>
<dbReference type="Proteomes" id="UP000027644">
    <property type="component" value="Unassembled WGS sequence"/>
</dbReference>
<comment type="caution">
    <text evidence="1">The sequence shown here is derived from an EMBL/GenBank/DDBJ whole genome shotgun (WGS) entry which is preliminary data.</text>
</comment>
<reference evidence="1 2" key="1">
    <citation type="journal article" date="2014" name="PLoS Genet.">
        <title>Hidden diversity in honey bee gut symbionts detected by single-cell genomics.</title>
        <authorList>
            <person name="Engel P."/>
            <person name="Stepanauskas R."/>
            <person name="Moran N."/>
        </authorList>
    </citation>
    <scope>NUCLEOTIDE SEQUENCE [LARGE SCALE GENOMIC DNA]</scope>
    <source>
        <strain evidence="1 2">SCGC AB-598-J21</strain>
    </source>
</reference>
<dbReference type="EMBL" id="AVQL01000448">
    <property type="protein sequence ID" value="KEQ00602.1"/>
    <property type="molecule type" value="Genomic_DNA"/>
</dbReference>
<accession>A0A074V9P8</accession>
<protein>
    <submittedName>
        <fullName evidence="1">Uncharacterized protein</fullName>
    </submittedName>
</protein>
<organism evidence="1 2">
    <name type="scientific">Snodgrassella alvi SCGC AB-598-J21</name>
    <dbReference type="NCBI Taxonomy" id="1385367"/>
    <lineage>
        <taxon>Bacteria</taxon>
        <taxon>Pseudomonadati</taxon>
        <taxon>Pseudomonadota</taxon>
        <taxon>Betaproteobacteria</taxon>
        <taxon>Neisseriales</taxon>
        <taxon>Neisseriaceae</taxon>
        <taxon>Snodgrassella</taxon>
    </lineage>
</organism>
<evidence type="ECO:0000313" key="2">
    <source>
        <dbReference type="Proteomes" id="UP000027644"/>
    </source>
</evidence>
<proteinExistence type="predicted"/>